<accession>A0A385SJI4</accession>
<protein>
    <submittedName>
        <fullName evidence="2">T9SS C-terminal target domain-containing protein</fullName>
    </submittedName>
</protein>
<proteinExistence type="predicted"/>
<dbReference type="InterPro" id="IPR025667">
    <property type="entry name" value="SprB_repeat"/>
</dbReference>
<name>A0A385SJI4_9BACT</name>
<dbReference type="Gene3D" id="2.60.40.10">
    <property type="entry name" value="Immunoglobulins"/>
    <property type="match status" value="1"/>
</dbReference>
<reference evidence="3" key="1">
    <citation type="submission" date="2018-09" db="EMBL/GenBank/DDBJ databases">
        <title>Chryseolinea sp. KIS68-18 isolated from soil.</title>
        <authorList>
            <person name="Weon H.-Y."/>
            <person name="Kwon S.-W."/>
            <person name="Lee S.A."/>
        </authorList>
    </citation>
    <scope>NUCLEOTIDE SEQUENCE [LARGE SCALE GENOMIC DNA]</scope>
    <source>
        <strain evidence="3">KIS68-18</strain>
    </source>
</reference>
<dbReference type="InterPro" id="IPR026444">
    <property type="entry name" value="Secre_tail"/>
</dbReference>
<evidence type="ECO:0000256" key="1">
    <source>
        <dbReference type="SAM" id="MobiDB-lite"/>
    </source>
</evidence>
<gene>
    <name evidence="2" type="ORF">D4L85_00575</name>
</gene>
<dbReference type="KEGG" id="chk:D4L85_00575"/>
<keyword evidence="3" id="KW-1185">Reference proteome</keyword>
<dbReference type="NCBIfam" id="TIGR04183">
    <property type="entry name" value="Por_Secre_tail"/>
    <property type="match status" value="1"/>
</dbReference>
<evidence type="ECO:0000313" key="3">
    <source>
        <dbReference type="Proteomes" id="UP000266183"/>
    </source>
</evidence>
<dbReference type="InterPro" id="IPR035986">
    <property type="entry name" value="PKD_dom_sf"/>
</dbReference>
<evidence type="ECO:0000313" key="2">
    <source>
        <dbReference type="EMBL" id="AYB29168.1"/>
    </source>
</evidence>
<dbReference type="InterPro" id="IPR013783">
    <property type="entry name" value="Ig-like_fold"/>
</dbReference>
<feature type="region of interest" description="Disordered" evidence="1">
    <location>
        <begin position="182"/>
        <end position="210"/>
    </location>
</feature>
<dbReference type="Proteomes" id="UP000266183">
    <property type="component" value="Chromosome"/>
</dbReference>
<sequence length="1399" mass="149972">MSEALMGFTKNDMVTINKSLKCLGLFISFCLISANSRAQYAVEIHVENAFINNYHGDGYGPRIRIYHDDWKDDSDHAPWLEDNCIKLPNTATGLVSVQKNFSFFVTSSAFDLIVVTHEEHQAGHYRSEDCTATGSDDFQASTKKAINLNDYTPGVFSPIFYVATLSGPSTVDTYMQIRYTPVKPQRPTGTSQECSDGPFTLTTPKPTTGMTNTTGLSYEWEFNIPANDPTNPGYANCESDCRMAFQDCNMHGRPTCDSDKHTCETNCTTQYPTPPPIWKPLSGTISGQDITFNPMSAIFKGRLTSTTTVNFRVRAVGPQLTGAFSDASSFSFMPPPPNANPPVAIETSCSLRGTVSGNGNGNGGTGKILVTGVTSQFSIYKFVLKKGPDVTLECNPNVSNSCLKQGDVSGTHSGASFEISGLTPASYTLFLLNDAGTQGFCPRKVGSVTVDPVENLGIKNFNYTTLPCHNIPTGSGTLTLTGGRPPTLTYDLLELTNNKSFNSNITFGNAGVSFAQLPAGSYRLTAADQCTPSVVKPFVLIQPIAIQEVEFQLSDATCSTPADGIASIKIARSTGAFDQSLSPLLHYQLFKSGVLFDEQQIADDHFMWSNLPPDPNYKLYVKEAGGMDCNALIKNFAIGGPPSLGFSTLDIIDVTCFGATDGIVNLTGAGGNGSYTFQLIPATGGTSLSSLTGNFTDLVPGDYDATVMNNSTCRDEFVQRITVNSPTSITAQITKQDITCAGLTDGKVFSTVLGGTSGITGYSYIWETRIGNSWSPLSITLPTLTQQPQGDYRLKIKDNHLCDGISNEVTVVEPLPVDIVSVQIHDVVCFGGTGSIDVVAEGGVAPYSFEYAQDGNAFFSATSLSPLLPGSYAVRAKDHNGCSADDPEMHLLTAPPASLTFQEKLSDFNSFNISCFGGSNGSAYITATGGNGNHYTGYSYAADNNPFQTEPTLTGINAGTHTIRVKDGRGCVVSKTLAFIQTTAKLFATLTSKQDVTCMGDETGILSVGGSGGLPPYQFSLNGGPFQTSGTFTKLQASTYSITVMDQNGCDNASSQEITSINPEIQIETIVKEVSCFGGSDGTITTLVLGGVPPLRYGWVPATVNATSSVLDGIKAGSYTVTVSDQAGCSREHTATVQQPNEALAMKLITIPVCYQKNNGSITAQVSGGTAPYQYAIGDPLHYQTDPGFKEDVGDYVVTAQDSKGCLISLSATITQRNDKPEANFLVATKRNALDTLVVTEISVPIPDSSVWQFDPQAIVVSQDPKSPELRFTEPGTYTVSMTSYFTGCDYTVTKTITVNPYDPDIEKERVPGYKPIESVAIAPNPSGGEFNVEAKLNKKYDLAVKVYDMLGILHYERTWSLVDSLSEKIRLNNPVDGVYVVRLITESDARDVRLIIHP</sequence>
<dbReference type="SUPFAM" id="SSF49299">
    <property type="entry name" value="PKD domain"/>
    <property type="match status" value="1"/>
</dbReference>
<dbReference type="Pfam" id="PF13573">
    <property type="entry name" value="SprB"/>
    <property type="match status" value="6"/>
</dbReference>
<dbReference type="Gene3D" id="2.60.40.740">
    <property type="match status" value="1"/>
</dbReference>
<feature type="compositionally biased region" description="Low complexity" evidence="1">
    <location>
        <begin position="197"/>
        <end position="210"/>
    </location>
</feature>
<organism evidence="2 3">
    <name type="scientific">Chryseolinea soli</name>
    <dbReference type="NCBI Taxonomy" id="2321403"/>
    <lineage>
        <taxon>Bacteria</taxon>
        <taxon>Pseudomonadati</taxon>
        <taxon>Bacteroidota</taxon>
        <taxon>Cytophagia</taxon>
        <taxon>Cytophagales</taxon>
        <taxon>Fulvivirgaceae</taxon>
        <taxon>Chryseolinea</taxon>
    </lineage>
</organism>
<dbReference type="EMBL" id="CP032382">
    <property type="protein sequence ID" value="AYB29168.1"/>
    <property type="molecule type" value="Genomic_DNA"/>
</dbReference>